<evidence type="ECO:0000313" key="3">
    <source>
        <dbReference type="EMBL" id="SDK42014.1"/>
    </source>
</evidence>
<protein>
    <submittedName>
        <fullName evidence="3">Low affinity Fe/Cu permease</fullName>
    </submittedName>
</protein>
<comment type="caution">
    <text evidence="3">The sequence shown here is derived from an EMBL/GenBank/DDBJ whole genome shotgun (WGS) entry which is preliminary data.</text>
</comment>
<gene>
    <name evidence="3" type="ORF">SAMN05428983_4924</name>
</gene>
<proteinExistence type="predicted"/>
<feature type="region of interest" description="Disordered" evidence="1">
    <location>
        <begin position="113"/>
        <end position="135"/>
    </location>
</feature>
<feature type="compositionally biased region" description="Basic and acidic residues" evidence="1">
    <location>
        <begin position="113"/>
        <end position="123"/>
    </location>
</feature>
<dbReference type="InterPro" id="IPR007251">
    <property type="entry name" value="Iron_permease_Fet4"/>
</dbReference>
<dbReference type="AlphaFoldDB" id="A0A7Z7BSC7"/>
<evidence type="ECO:0000256" key="2">
    <source>
        <dbReference type="SAM" id="Phobius"/>
    </source>
</evidence>
<sequence>MDRFFTQLASRIASFSGSPTAFVAALGTVIVWGISGPLFGFSEVWQLVINTGTTIVTFLMIFLVQNSQNRDSAAMEAKLDELLRAVEEARADFIGIEHLTEAEIEDIRARLEKENGSEGEKPPPHHAMARLLSRR</sequence>
<feature type="transmembrane region" description="Helical" evidence="2">
    <location>
        <begin position="12"/>
        <end position="32"/>
    </location>
</feature>
<dbReference type="EMBL" id="FNEW01000008">
    <property type="protein sequence ID" value="SDK42014.1"/>
    <property type="molecule type" value="Genomic_DNA"/>
</dbReference>
<accession>A0A7Z7BSC7</accession>
<dbReference type="Pfam" id="PF04120">
    <property type="entry name" value="Iron_permease"/>
    <property type="match status" value="1"/>
</dbReference>
<dbReference type="GO" id="GO:0055085">
    <property type="term" value="P:transmembrane transport"/>
    <property type="evidence" value="ECO:0007669"/>
    <property type="project" value="InterPro"/>
</dbReference>
<feature type="transmembrane region" description="Helical" evidence="2">
    <location>
        <begin position="44"/>
        <end position="64"/>
    </location>
</feature>
<evidence type="ECO:0000313" key="4">
    <source>
        <dbReference type="Proteomes" id="UP000198917"/>
    </source>
</evidence>
<keyword evidence="2" id="KW-1133">Transmembrane helix</keyword>
<dbReference type="Proteomes" id="UP000198917">
    <property type="component" value="Unassembled WGS sequence"/>
</dbReference>
<organism evidence="3 4">
    <name type="scientific">Agrobacterium fabrum</name>
    <dbReference type="NCBI Taxonomy" id="1176649"/>
    <lineage>
        <taxon>Bacteria</taxon>
        <taxon>Pseudomonadati</taxon>
        <taxon>Pseudomonadota</taxon>
        <taxon>Alphaproteobacteria</taxon>
        <taxon>Hyphomicrobiales</taxon>
        <taxon>Rhizobiaceae</taxon>
        <taxon>Rhizobium/Agrobacterium group</taxon>
        <taxon>Agrobacterium</taxon>
        <taxon>Agrobacterium tumefaciens complex</taxon>
    </lineage>
</organism>
<evidence type="ECO:0000256" key="1">
    <source>
        <dbReference type="SAM" id="MobiDB-lite"/>
    </source>
</evidence>
<name>A0A7Z7BSC7_9HYPH</name>
<keyword evidence="2" id="KW-0472">Membrane</keyword>
<reference evidence="3 4" key="1">
    <citation type="submission" date="2016-10" db="EMBL/GenBank/DDBJ databases">
        <authorList>
            <person name="Varghese N."/>
            <person name="Submissions S."/>
        </authorList>
    </citation>
    <scope>NUCLEOTIDE SEQUENCE [LARGE SCALE GENOMIC DNA]</scope>
    <source>
        <strain evidence="3 4">PDC82</strain>
    </source>
</reference>
<dbReference type="RefSeq" id="WP_080814635.1">
    <property type="nucleotide sequence ID" value="NZ_CP033036.1"/>
</dbReference>
<keyword evidence="2" id="KW-0812">Transmembrane</keyword>